<feature type="region of interest" description="Disordered" evidence="1">
    <location>
        <begin position="56"/>
        <end position="78"/>
    </location>
</feature>
<dbReference type="PATRIC" id="fig|213810.4.peg.842"/>
<dbReference type="KEGG" id="rch:RUM_09380"/>
<dbReference type="HOGENOM" id="CLU_1065119_0_0_9"/>
<evidence type="ECO:0000313" key="2">
    <source>
        <dbReference type="EMBL" id="CBL17109.1"/>
    </source>
</evidence>
<feature type="compositionally biased region" description="Low complexity" evidence="1">
    <location>
        <begin position="62"/>
        <end position="75"/>
    </location>
</feature>
<dbReference type="STRING" id="213810.RUM_09380"/>
<accession>D4LBW4</accession>
<name>D4LBW4_RUMC1</name>
<reference evidence="2" key="1">
    <citation type="submission" date="2010-03" db="EMBL/GenBank/DDBJ databases">
        <title>The genome sequence of Ruminococcus sp. 18P13.</title>
        <authorList>
            <consortium name="metaHIT consortium -- http://www.metahit.eu/"/>
            <person name="Pajon A."/>
            <person name="Turner K."/>
            <person name="Parkhill J."/>
            <person name="Bernalier A."/>
        </authorList>
    </citation>
    <scope>NUCLEOTIDE SEQUENCE [LARGE SCALE GENOMIC DNA]</scope>
    <source>
        <strain evidence="2">Type strain: 18P13</strain>
    </source>
</reference>
<dbReference type="AlphaFoldDB" id="D4LBW4"/>
<dbReference type="Proteomes" id="UP000007054">
    <property type="component" value="Chromosome"/>
</dbReference>
<sequence length="261" mass="28683">MQSGILFSCQRELDERKVEDMKRTFFCGTLACALLLLNACTVGDIQIETWSEAQRDSAAVNSADSTDSGSDSGSAKTLEAPRHAALGERFYAKTLVEPPHGSGEIYVTIDRAEVFATLAEAGIALEDTFPDSVVDGIQYDQASGTFRGDRVIVTLHFTVENVNATSPEHAREPEFYEEYDFRADALGACTEGSKIYFSKHDACSGSYYAFHLEPGETTEFEVSYLVYWSEIASDKDTALKHVQFETAYPATLGTTVDLNLK</sequence>
<organism evidence="2 3">
    <name type="scientific">Ruminococcus champanellensis (strain DSM 18848 / JCM 17042 / KCTC 15320 / 18P13)</name>
    <dbReference type="NCBI Taxonomy" id="213810"/>
    <lineage>
        <taxon>Bacteria</taxon>
        <taxon>Bacillati</taxon>
        <taxon>Bacillota</taxon>
        <taxon>Clostridia</taxon>
        <taxon>Eubacteriales</taxon>
        <taxon>Oscillospiraceae</taxon>
        <taxon>Ruminococcus</taxon>
    </lineage>
</organism>
<dbReference type="EMBL" id="FP929052">
    <property type="protein sequence ID" value="CBL17109.1"/>
    <property type="molecule type" value="Genomic_DNA"/>
</dbReference>
<evidence type="ECO:0000313" key="3">
    <source>
        <dbReference type="Proteomes" id="UP000007054"/>
    </source>
</evidence>
<keyword evidence="3" id="KW-1185">Reference proteome</keyword>
<gene>
    <name evidence="2" type="ordered locus">RUM_09380</name>
</gene>
<proteinExistence type="predicted"/>
<evidence type="ECO:0000256" key="1">
    <source>
        <dbReference type="SAM" id="MobiDB-lite"/>
    </source>
</evidence>
<reference evidence="2" key="2">
    <citation type="submission" date="2010-03" db="EMBL/GenBank/DDBJ databases">
        <authorList>
            <person name="Pajon A."/>
        </authorList>
    </citation>
    <scope>NUCLEOTIDE SEQUENCE</scope>
    <source>
        <strain evidence="2">Type strain: 18P13</strain>
    </source>
</reference>
<protein>
    <submittedName>
        <fullName evidence="2">Uncharacterized protein</fullName>
    </submittedName>
</protein>
<dbReference type="BioCyc" id="RCHA213810:RUM_RS04500-MONOMER"/>